<keyword evidence="4" id="KW-1185">Reference proteome</keyword>
<organism evidence="3 4">
    <name type="scientific">Actinophytocola oryzae</name>
    <dbReference type="NCBI Taxonomy" id="502181"/>
    <lineage>
        <taxon>Bacteria</taxon>
        <taxon>Bacillati</taxon>
        <taxon>Actinomycetota</taxon>
        <taxon>Actinomycetes</taxon>
        <taxon>Pseudonocardiales</taxon>
        <taxon>Pseudonocardiaceae</taxon>
    </lineage>
</organism>
<dbReference type="Pfam" id="PF09851">
    <property type="entry name" value="SHOCT"/>
    <property type="match status" value="1"/>
</dbReference>
<dbReference type="EMBL" id="SOCP01000004">
    <property type="protein sequence ID" value="TDV53938.1"/>
    <property type="molecule type" value="Genomic_DNA"/>
</dbReference>
<evidence type="ECO:0000259" key="1">
    <source>
        <dbReference type="Pfam" id="PF09851"/>
    </source>
</evidence>
<dbReference type="OrthoDB" id="3698908at2"/>
<dbReference type="InterPro" id="IPR018649">
    <property type="entry name" value="SHOCT"/>
</dbReference>
<proteinExistence type="predicted"/>
<evidence type="ECO:0000313" key="3">
    <source>
        <dbReference type="EMBL" id="TDV53938.1"/>
    </source>
</evidence>
<name>A0A4R7VWB7_9PSEU</name>
<dbReference type="Proteomes" id="UP000294927">
    <property type="component" value="Unassembled WGS sequence"/>
</dbReference>
<reference evidence="3 4" key="1">
    <citation type="submission" date="2019-03" db="EMBL/GenBank/DDBJ databases">
        <title>Genomic Encyclopedia of Archaeal and Bacterial Type Strains, Phase II (KMG-II): from individual species to whole genera.</title>
        <authorList>
            <person name="Goeker M."/>
        </authorList>
    </citation>
    <scope>NUCLEOTIDE SEQUENCE [LARGE SCALE GENOMIC DNA]</scope>
    <source>
        <strain evidence="3 4">DSM 45499</strain>
    </source>
</reference>
<dbReference type="InterPro" id="IPR039519">
    <property type="entry name" value="YokE-like_PH"/>
</dbReference>
<protein>
    <submittedName>
        <fullName evidence="3">Putative oligomerization/nucleic acid binding protein</fullName>
    </submittedName>
</protein>
<feature type="domain" description="SHOCT" evidence="1">
    <location>
        <begin position="155"/>
        <end position="182"/>
    </location>
</feature>
<accession>A0A4R7VWB7</accession>
<gene>
    <name evidence="3" type="ORF">CLV71_104406</name>
</gene>
<dbReference type="AlphaFoldDB" id="A0A4R7VWB7"/>
<evidence type="ECO:0000313" key="4">
    <source>
        <dbReference type="Proteomes" id="UP000294927"/>
    </source>
</evidence>
<sequence length="185" mass="20363">MTDGSRPDIQAAKDKMQTRLGAGREMKRLTNHLWEHESVHLMAAGRYGGGTGLVVLTDRRLLFVMDGMTRKTIEDFPMDKISSVQWSSGMVLGTLAIFASGNKADIDQMNKKDGKQIADAVRARLARPAPAPIQPAPMIHHAPPVPAANAPDVYEQLRKLGELRDLGVVTSDEFEAKKHELLSRI</sequence>
<feature type="domain" description="YokE-like PH" evidence="2">
    <location>
        <begin position="35"/>
        <end position="122"/>
    </location>
</feature>
<evidence type="ECO:0000259" key="2">
    <source>
        <dbReference type="Pfam" id="PF14470"/>
    </source>
</evidence>
<dbReference type="Pfam" id="PF14470">
    <property type="entry name" value="bPH_3"/>
    <property type="match status" value="1"/>
</dbReference>
<comment type="caution">
    <text evidence="3">The sequence shown here is derived from an EMBL/GenBank/DDBJ whole genome shotgun (WGS) entry which is preliminary data.</text>
</comment>